<feature type="compositionally biased region" description="Basic residues" evidence="1">
    <location>
        <begin position="256"/>
        <end position="268"/>
    </location>
</feature>
<dbReference type="RefSeq" id="WP_118045705.1">
    <property type="nucleotide sequence ID" value="NZ_QRHZ01000012.1"/>
</dbReference>
<name>A0A414I524_9FIRM</name>
<evidence type="ECO:0000256" key="1">
    <source>
        <dbReference type="SAM" id="MobiDB-lite"/>
    </source>
</evidence>
<sequence length="294" mass="34610">MKLNQFAVYRVDQQTEGKVLWHLPYQEAIQQNVSIIVENYRLISIHEMQENEKIADIWKRMKKQCEVSDVLVLNRDGEISCYYVDENYPQYLAGFIRINTSGTLITMETENYQIDGKKGNWIATDTIIIDGKQFYLMEHQVYRDQAQGVILDAYGKMVVEECKKFDEKTKQKIHDYIQQQVPLNPVEQLKQDGKIRLEHYQKFYQNGTYERSRESGTEANYDMVDGLVNNQKKNQEKTSDASSNNQTSRNQQDGKPKKRRSVIKRLHQKQIAIARRSGKPIPKYLDQEMERKRG</sequence>
<reference evidence="5 6" key="1">
    <citation type="submission" date="2018-08" db="EMBL/GenBank/DDBJ databases">
        <title>A genome reference for cultivated species of the human gut microbiota.</title>
        <authorList>
            <person name="Zou Y."/>
            <person name="Xue W."/>
            <person name="Luo G."/>
        </authorList>
    </citation>
    <scope>NUCLEOTIDE SEQUENCE [LARGE SCALE GENOMIC DNA]</scope>
    <source>
        <strain evidence="4 5">AM22-9LB</strain>
        <strain evidence="3 6">AM29-25AC</strain>
    </source>
</reference>
<dbReference type="InterPro" id="IPR041258">
    <property type="entry name" value="LPD18"/>
</dbReference>
<dbReference type="Proteomes" id="UP000284220">
    <property type="component" value="Unassembled WGS sequence"/>
</dbReference>
<evidence type="ECO:0000313" key="5">
    <source>
        <dbReference type="Proteomes" id="UP000284220"/>
    </source>
</evidence>
<dbReference type="EMBL" id="QRHZ01000012">
    <property type="protein sequence ID" value="RHG14497.1"/>
    <property type="molecule type" value="Genomic_DNA"/>
</dbReference>
<proteinExistence type="predicted"/>
<dbReference type="AlphaFoldDB" id="A0A414I524"/>
<dbReference type="Proteomes" id="UP000284644">
    <property type="component" value="Unassembled WGS sequence"/>
</dbReference>
<organism evidence="3 6">
    <name type="scientific">Blautia obeum</name>
    <dbReference type="NCBI Taxonomy" id="40520"/>
    <lineage>
        <taxon>Bacteria</taxon>
        <taxon>Bacillati</taxon>
        <taxon>Bacillota</taxon>
        <taxon>Clostridia</taxon>
        <taxon>Lachnospirales</taxon>
        <taxon>Lachnospiraceae</taxon>
        <taxon>Blautia</taxon>
    </lineage>
</organism>
<feature type="compositionally biased region" description="Polar residues" evidence="1">
    <location>
        <begin position="240"/>
        <end position="253"/>
    </location>
</feature>
<evidence type="ECO:0000313" key="3">
    <source>
        <dbReference type="EMBL" id="RHE10605.1"/>
    </source>
</evidence>
<accession>A0A414I524</accession>
<feature type="compositionally biased region" description="Basic and acidic residues" evidence="1">
    <location>
        <begin position="285"/>
        <end position="294"/>
    </location>
</feature>
<gene>
    <name evidence="4" type="ORF">DW272_15435</name>
    <name evidence="3" type="ORF">DW767_13645</name>
</gene>
<evidence type="ECO:0000259" key="2">
    <source>
        <dbReference type="Pfam" id="PF18832"/>
    </source>
</evidence>
<evidence type="ECO:0000313" key="6">
    <source>
        <dbReference type="Proteomes" id="UP000284644"/>
    </source>
</evidence>
<comment type="caution">
    <text evidence="3">The sequence shown here is derived from an EMBL/GenBank/DDBJ whole genome shotgun (WGS) entry which is preliminary data.</text>
</comment>
<feature type="region of interest" description="Disordered" evidence="1">
    <location>
        <begin position="233"/>
        <end position="294"/>
    </location>
</feature>
<protein>
    <submittedName>
        <fullName evidence="3">DUF4316 domain-containing protein</fullName>
    </submittedName>
</protein>
<dbReference type="Pfam" id="PF18832">
    <property type="entry name" value="LPD18"/>
    <property type="match status" value="1"/>
</dbReference>
<feature type="domain" description="Large polyvalent protein-associated" evidence="2">
    <location>
        <begin position="101"/>
        <end position="180"/>
    </location>
</feature>
<evidence type="ECO:0000313" key="4">
    <source>
        <dbReference type="EMBL" id="RHG14497.1"/>
    </source>
</evidence>
<dbReference type="EMBL" id="QSJW01000009">
    <property type="protein sequence ID" value="RHE10605.1"/>
    <property type="molecule type" value="Genomic_DNA"/>
</dbReference>